<dbReference type="PRINTS" id="PR00081">
    <property type="entry name" value="GDHRDH"/>
</dbReference>
<evidence type="ECO:0000256" key="7">
    <source>
        <dbReference type="ARBA" id="ARBA00023211"/>
    </source>
</evidence>
<comment type="similarity">
    <text evidence="4 9">Belongs to the mannonate dehydratase family.</text>
</comment>
<dbReference type="OrthoDB" id="9780250at2"/>
<dbReference type="AlphaFoldDB" id="A0A1H6LGJ1"/>
<evidence type="ECO:0000256" key="8">
    <source>
        <dbReference type="ARBA" id="ARBA00023239"/>
    </source>
</evidence>
<keyword evidence="11" id="KW-1185">Reference proteome</keyword>
<dbReference type="GO" id="GO:0008927">
    <property type="term" value="F:mannonate dehydratase activity"/>
    <property type="evidence" value="ECO:0007669"/>
    <property type="project" value="UniProtKB-UniRule"/>
</dbReference>
<organism evidence="10 11">
    <name type="scientific">Akkermansia glycaniphila</name>
    <dbReference type="NCBI Taxonomy" id="1679444"/>
    <lineage>
        <taxon>Bacteria</taxon>
        <taxon>Pseudomonadati</taxon>
        <taxon>Verrucomicrobiota</taxon>
        <taxon>Verrucomicrobiia</taxon>
        <taxon>Verrucomicrobiales</taxon>
        <taxon>Akkermansiaceae</taxon>
        <taxon>Akkermansia</taxon>
    </lineage>
</organism>
<dbReference type="UniPathway" id="UPA00246"/>
<comment type="cofactor">
    <cofactor evidence="9">
        <name>Fe(2+)</name>
        <dbReference type="ChEBI" id="CHEBI:29033"/>
    </cofactor>
    <cofactor evidence="9">
        <name>Mn(2+)</name>
        <dbReference type="ChEBI" id="CHEBI:29035"/>
    </cofactor>
</comment>
<protein>
    <recommendedName>
        <fullName evidence="5 9">Mannonate dehydratase</fullName>
        <ecNumber evidence="5 9">4.2.1.8</ecNumber>
    </recommendedName>
    <alternativeName>
        <fullName evidence="9">D-mannonate hydro-lyase</fullName>
    </alternativeName>
</protein>
<dbReference type="KEGG" id="agl:PYTT_1124"/>
<gene>
    <name evidence="9" type="primary">uxuA</name>
    <name evidence="10" type="ORF">PYTT_1124</name>
</gene>
<dbReference type="InterPro" id="IPR020904">
    <property type="entry name" value="Sc_DH/Rdtase_CS"/>
</dbReference>
<proteinExistence type="inferred from homology"/>
<keyword evidence="8 9" id="KW-0456">Lyase</keyword>
<evidence type="ECO:0000256" key="9">
    <source>
        <dbReference type="HAMAP-Rule" id="MF_00106"/>
    </source>
</evidence>
<dbReference type="Gene3D" id="3.20.20.150">
    <property type="entry name" value="Divalent-metal-dependent TIM barrel enzymes"/>
    <property type="match status" value="1"/>
</dbReference>
<evidence type="ECO:0000256" key="3">
    <source>
        <dbReference type="ARBA" id="ARBA00004892"/>
    </source>
</evidence>
<dbReference type="HAMAP" id="MF_00106">
    <property type="entry name" value="UxuA"/>
    <property type="match status" value="1"/>
</dbReference>
<accession>A0A1H6LGJ1</accession>
<dbReference type="Pfam" id="PF13561">
    <property type="entry name" value="adh_short_C2"/>
    <property type="match status" value="1"/>
</dbReference>
<evidence type="ECO:0000256" key="4">
    <source>
        <dbReference type="ARBA" id="ARBA00007389"/>
    </source>
</evidence>
<comment type="function">
    <text evidence="2 9">Catalyzes the dehydration of D-mannonate.</text>
</comment>
<dbReference type="EC" id="4.2.1.8" evidence="5 9"/>
<dbReference type="PANTHER" id="PTHR30387:SF2">
    <property type="entry name" value="MANNONATE DEHYDRATASE"/>
    <property type="match status" value="1"/>
</dbReference>
<dbReference type="InterPro" id="IPR036291">
    <property type="entry name" value="NAD(P)-bd_dom_sf"/>
</dbReference>
<evidence type="ECO:0000313" key="11">
    <source>
        <dbReference type="Proteomes" id="UP000176204"/>
    </source>
</evidence>
<dbReference type="PRINTS" id="PR00080">
    <property type="entry name" value="SDRFAMILY"/>
</dbReference>
<dbReference type="InterPro" id="IPR002347">
    <property type="entry name" value="SDR_fam"/>
</dbReference>
<evidence type="ECO:0000313" key="10">
    <source>
        <dbReference type="EMBL" id="SEH83894.1"/>
    </source>
</evidence>
<dbReference type="NCBIfam" id="TIGR00695">
    <property type="entry name" value="uxuA"/>
    <property type="match status" value="1"/>
</dbReference>
<dbReference type="GO" id="GO:0030145">
    <property type="term" value="F:manganese ion binding"/>
    <property type="evidence" value="ECO:0007669"/>
    <property type="project" value="TreeGrafter"/>
</dbReference>
<sequence length="667" mass="73165">MIESWRWYGPADAITLRDVRQAGVQGVVTALHEVRCGELWTEEAIMERKRMVEAAGMQWVVVESVAVHEDIKTRSGNWRHYVDVYKQCLRNLARCGVRTVCYNFMPVLDWTRTDLFFELPDGSSVLKCDADEVAAFDVFILKRDGAEGDYDAEALVRARARFDAMDEAARKALSDSILLGLPGTVDDLTPDEFKAMLARYDGIDDEKLRNNLYDFLREIMPVCEEEGIRMAIHPDDPPRPIFGLPRIMSDEADMERLVREVPSMCNGFSLCTGSLGGLRTNAPHLLMEKFADRVFFVHFRNTVFEGENADSFRESDSHLHGHTDMAYAMQVLLDEEDRRRAAGEVCPEIPVRPDHGRLMDMDQGKGCYAGYSYGGRAIGLAELRGLAMGLRAYRPLVGKVAVVTGAAGVLCSVMARSLLKAGAKVALLGRTLSKLEVLKEELAKEGLPQVLALEADVLDRASLEEARSKVLAAWGHLDVLVNGAGGNDPRGTTPAEQCEPDTERAKGFFGMDMEGFEYVNRLNMIGTILPSQVFGECLAESRGCIVNLSSMAAFQPLTKVGAYGAAKAAVENFTKWLATHLAPLGVRVNAIAPGFFITNQNRFLMLEQDGATPTARGGKVLAKTPMHRFGEPEDLCGALQFLVSSGAGFVTGVTIPVDGGFLAYSGV</sequence>
<dbReference type="PROSITE" id="PS00061">
    <property type="entry name" value="ADH_SHORT"/>
    <property type="match status" value="1"/>
</dbReference>
<dbReference type="GO" id="GO:0008198">
    <property type="term" value="F:ferrous iron binding"/>
    <property type="evidence" value="ECO:0007669"/>
    <property type="project" value="TreeGrafter"/>
</dbReference>
<reference evidence="11" key="1">
    <citation type="submission" date="2016-09" db="EMBL/GenBank/DDBJ databases">
        <authorList>
            <person name="Koehorst J."/>
        </authorList>
    </citation>
    <scope>NUCLEOTIDE SEQUENCE [LARGE SCALE GENOMIC DNA]</scope>
</reference>
<dbReference type="Proteomes" id="UP000176204">
    <property type="component" value="Chromosome I"/>
</dbReference>
<dbReference type="GO" id="GO:0042840">
    <property type="term" value="P:D-glucuronate catabolic process"/>
    <property type="evidence" value="ECO:0007669"/>
    <property type="project" value="TreeGrafter"/>
</dbReference>
<dbReference type="Pfam" id="PF03786">
    <property type="entry name" value="UxuA"/>
    <property type="match status" value="1"/>
</dbReference>
<comment type="catalytic activity">
    <reaction evidence="1 9">
        <text>D-mannonate = 2-dehydro-3-deoxy-D-gluconate + H2O</text>
        <dbReference type="Rhea" id="RHEA:20097"/>
        <dbReference type="ChEBI" id="CHEBI:15377"/>
        <dbReference type="ChEBI" id="CHEBI:17767"/>
        <dbReference type="ChEBI" id="CHEBI:57990"/>
        <dbReference type="EC" id="4.2.1.8"/>
    </reaction>
</comment>
<evidence type="ECO:0000256" key="5">
    <source>
        <dbReference type="ARBA" id="ARBA00012927"/>
    </source>
</evidence>
<dbReference type="InterPro" id="IPR036237">
    <property type="entry name" value="Xyl_isomerase-like_sf"/>
</dbReference>
<evidence type="ECO:0000256" key="1">
    <source>
        <dbReference type="ARBA" id="ARBA00001794"/>
    </source>
</evidence>
<comment type="pathway">
    <text evidence="3 9">Carbohydrate metabolism; pentose and glucuronate interconversion.</text>
</comment>
<dbReference type="SUPFAM" id="SSF51658">
    <property type="entry name" value="Xylose isomerase-like"/>
    <property type="match status" value="1"/>
</dbReference>
<dbReference type="Gene3D" id="3.40.50.720">
    <property type="entry name" value="NAD(P)-binding Rossmann-like Domain"/>
    <property type="match status" value="1"/>
</dbReference>
<name>A0A1H6LGJ1_9BACT</name>
<dbReference type="NCBIfam" id="NF006132">
    <property type="entry name" value="PRK08277.1"/>
    <property type="match status" value="1"/>
</dbReference>
<keyword evidence="7 9" id="KW-0464">Manganese</keyword>
<dbReference type="STRING" id="1679444.PYTT_1124"/>
<dbReference type="NCBIfam" id="NF003027">
    <property type="entry name" value="PRK03906.1"/>
    <property type="match status" value="1"/>
</dbReference>
<dbReference type="InterPro" id="IPR004628">
    <property type="entry name" value="Man_deHydtase"/>
</dbReference>
<evidence type="ECO:0000256" key="2">
    <source>
        <dbReference type="ARBA" id="ARBA00002713"/>
    </source>
</evidence>
<evidence type="ECO:0000256" key="6">
    <source>
        <dbReference type="ARBA" id="ARBA00023004"/>
    </source>
</evidence>
<dbReference type="PANTHER" id="PTHR30387">
    <property type="entry name" value="MANNONATE DEHYDRATASE"/>
    <property type="match status" value="1"/>
</dbReference>
<dbReference type="EMBL" id="LT629973">
    <property type="protein sequence ID" value="SEH83894.1"/>
    <property type="molecule type" value="Genomic_DNA"/>
</dbReference>
<keyword evidence="6 9" id="KW-0408">Iron</keyword>
<dbReference type="SUPFAM" id="SSF51735">
    <property type="entry name" value="NAD(P)-binding Rossmann-fold domains"/>
    <property type="match status" value="1"/>
</dbReference>